<feature type="compositionally biased region" description="Basic and acidic residues" evidence="7">
    <location>
        <begin position="406"/>
        <end position="424"/>
    </location>
</feature>
<reference evidence="11 12" key="2">
    <citation type="submission" date="2013-09" db="EMBL/GenBank/DDBJ databases">
        <title>Whole genome comparison of six Crocosphaera watsonii strains with differing phenotypes.</title>
        <authorList>
            <person name="Bench S.R."/>
            <person name="Heller P."/>
            <person name="Frank I."/>
            <person name="Arciniega M."/>
            <person name="Shilova I.N."/>
            <person name="Zehr J.P."/>
        </authorList>
    </citation>
    <scope>NUCLEOTIDE SEQUENCE [LARGE SCALE GENOMIC DNA]</scope>
    <source>
        <strain evidence="11 12">WH 0402</strain>
    </source>
</reference>
<evidence type="ECO:0000313" key="12">
    <source>
        <dbReference type="Proteomes" id="UP000018130"/>
    </source>
</evidence>
<sequence length="424" mass="48850">MLTTRRVTFRLYPTKKQERTLHDWRKLHQYLYNACLSHRITEYRHFGKSISYFDQQNCLPEFKECWTEYKQLGSQALQATCKRVDYAFQRFFQGLAKFPRFKSFQRYRGWTYPAKSGWKAHTTGVHGALELSNLGQIRMRGKARTWGQPTTCTIVWKNHKWYCSITIKCEVSRETGTGACGVDFGTLRALTFDDSTGIENPRFLAKSKDKITKASRQLRRKRSPNRKKRIRASKRWKKARKKVSKLQNKVANQRQDWQHKVSTQIVSSNSLVATEKLNIKAMTRKAKKGSKRKKQKTGLNRNLLDVGISNITKLIKYKVKESGGVFVEVPIKIAPSQTCPNCGKKKKKELSERVHSCECGCSMDRDAAAATVMLNYARGLGTNLLNRGSQSSEQKHTSKRCGGFAKDWELKRQKPQSKRSDDCG</sequence>
<dbReference type="Pfam" id="PF07282">
    <property type="entry name" value="Cas12f1-like_TNB"/>
    <property type="match status" value="1"/>
</dbReference>
<dbReference type="GO" id="GO:0032196">
    <property type="term" value="P:transposition"/>
    <property type="evidence" value="ECO:0007669"/>
    <property type="project" value="UniProtKB-KW"/>
</dbReference>
<evidence type="ECO:0000256" key="1">
    <source>
        <dbReference type="ARBA" id="ARBA00008761"/>
    </source>
</evidence>
<feature type="region of interest" description="Disordered" evidence="7">
    <location>
        <begin position="385"/>
        <end position="424"/>
    </location>
</feature>
<dbReference type="InterPro" id="IPR010095">
    <property type="entry name" value="Cas12f1-like_TNB"/>
</dbReference>
<evidence type="ECO:0000313" key="11">
    <source>
        <dbReference type="EMBL" id="CCQ68180.1"/>
    </source>
</evidence>
<dbReference type="AlphaFoldDB" id="T2JSJ5"/>
<evidence type="ECO:0000256" key="7">
    <source>
        <dbReference type="SAM" id="MobiDB-lite"/>
    </source>
</evidence>
<dbReference type="InterPro" id="IPR021027">
    <property type="entry name" value="Transposase_put_HTH"/>
</dbReference>
<proteinExistence type="inferred from homology"/>
<dbReference type="Pfam" id="PF01385">
    <property type="entry name" value="OrfB_IS605"/>
    <property type="match status" value="1"/>
</dbReference>
<dbReference type="GO" id="GO:0046872">
    <property type="term" value="F:metal ion binding"/>
    <property type="evidence" value="ECO:0007669"/>
    <property type="project" value="UniProtKB-KW"/>
</dbReference>
<accession>T2JSJ5</accession>
<dbReference type="RefSeq" id="WP_048326369.1">
    <property type="nucleotide sequence ID" value="NZ_CAQN01000712.1"/>
</dbReference>
<evidence type="ECO:0000259" key="9">
    <source>
        <dbReference type="Pfam" id="PF07282"/>
    </source>
</evidence>
<organism evidence="11 12">
    <name type="scientific">Crocosphaera watsonii WH 0402</name>
    <dbReference type="NCBI Taxonomy" id="1284629"/>
    <lineage>
        <taxon>Bacteria</taxon>
        <taxon>Bacillati</taxon>
        <taxon>Cyanobacteriota</taxon>
        <taxon>Cyanophyceae</taxon>
        <taxon>Oscillatoriophycideae</taxon>
        <taxon>Chroococcales</taxon>
        <taxon>Aphanothecaceae</taxon>
        <taxon>Crocosphaera</taxon>
    </lineage>
</organism>
<evidence type="ECO:0000256" key="4">
    <source>
        <dbReference type="ARBA" id="ARBA00022833"/>
    </source>
</evidence>
<dbReference type="NCBIfam" id="NF040570">
    <property type="entry name" value="guided_TnpB"/>
    <property type="match status" value="1"/>
</dbReference>
<evidence type="ECO:0000256" key="3">
    <source>
        <dbReference type="ARBA" id="ARBA00022723"/>
    </source>
</evidence>
<feature type="domain" description="Transposase putative helix-turn-helix" evidence="10">
    <location>
        <begin position="1"/>
        <end position="48"/>
    </location>
</feature>
<dbReference type="Pfam" id="PF12323">
    <property type="entry name" value="HTH_OrfB_IS605"/>
    <property type="match status" value="1"/>
</dbReference>
<evidence type="ECO:0000256" key="6">
    <source>
        <dbReference type="ARBA" id="ARBA00023172"/>
    </source>
</evidence>
<keyword evidence="3" id="KW-0479">Metal-binding</keyword>
<gene>
    <name evidence="11" type="ORF">CWATWH0402_5290</name>
</gene>
<dbReference type="EMBL" id="CAQN01000712">
    <property type="protein sequence ID" value="CCQ68180.1"/>
    <property type="molecule type" value="Genomic_DNA"/>
</dbReference>
<evidence type="ECO:0000256" key="2">
    <source>
        <dbReference type="ARBA" id="ARBA00022578"/>
    </source>
</evidence>
<dbReference type="GO" id="GO:0006310">
    <property type="term" value="P:DNA recombination"/>
    <property type="evidence" value="ECO:0007669"/>
    <property type="project" value="UniProtKB-KW"/>
</dbReference>
<dbReference type="Proteomes" id="UP000018130">
    <property type="component" value="Unassembled WGS sequence"/>
</dbReference>
<comment type="similarity">
    <text evidence="1">In the C-terminal section; belongs to the transposase 35 family.</text>
</comment>
<keyword evidence="2" id="KW-0815">Transposition</keyword>
<evidence type="ECO:0000259" key="8">
    <source>
        <dbReference type="Pfam" id="PF01385"/>
    </source>
</evidence>
<keyword evidence="5" id="KW-0238">DNA-binding</keyword>
<feature type="domain" description="Probable transposase IS891/IS1136/IS1341" evidence="8">
    <location>
        <begin position="173"/>
        <end position="284"/>
    </location>
</feature>
<keyword evidence="6" id="KW-0233">DNA recombination</keyword>
<evidence type="ECO:0000256" key="5">
    <source>
        <dbReference type="ARBA" id="ARBA00023125"/>
    </source>
</evidence>
<protein>
    <submittedName>
        <fullName evidence="11">Transposase</fullName>
    </submittedName>
</protein>
<feature type="domain" description="Cas12f1-like TNB" evidence="9">
    <location>
        <begin position="311"/>
        <end position="371"/>
    </location>
</feature>
<reference evidence="11 12" key="1">
    <citation type="submission" date="2013-01" db="EMBL/GenBank/DDBJ databases">
        <authorList>
            <person name="Bench S."/>
        </authorList>
    </citation>
    <scope>NUCLEOTIDE SEQUENCE [LARGE SCALE GENOMIC DNA]</scope>
    <source>
        <strain evidence="11 12">WH 0402</strain>
    </source>
</reference>
<evidence type="ECO:0000259" key="10">
    <source>
        <dbReference type="Pfam" id="PF12323"/>
    </source>
</evidence>
<name>T2JSJ5_CROWT</name>
<keyword evidence="4" id="KW-0862">Zinc</keyword>
<comment type="caution">
    <text evidence="11">The sequence shown here is derived from an EMBL/GenBank/DDBJ whole genome shotgun (WGS) entry which is preliminary data.</text>
</comment>
<dbReference type="InterPro" id="IPR001959">
    <property type="entry name" value="Transposase"/>
</dbReference>
<dbReference type="GO" id="GO:0003677">
    <property type="term" value="F:DNA binding"/>
    <property type="evidence" value="ECO:0007669"/>
    <property type="project" value="UniProtKB-KW"/>
</dbReference>